<dbReference type="EMBL" id="DSVQ01000016">
    <property type="protein sequence ID" value="HGT40215.1"/>
    <property type="molecule type" value="Genomic_DNA"/>
</dbReference>
<evidence type="ECO:0000313" key="1">
    <source>
        <dbReference type="EMBL" id="HGT40215.1"/>
    </source>
</evidence>
<proteinExistence type="predicted"/>
<evidence type="ECO:0008006" key="2">
    <source>
        <dbReference type="Google" id="ProtNLM"/>
    </source>
</evidence>
<comment type="caution">
    <text evidence="1">The sequence shown here is derived from an EMBL/GenBank/DDBJ whole genome shotgun (WGS) entry which is preliminary data.</text>
</comment>
<dbReference type="AlphaFoldDB" id="A0A7C4LM85"/>
<gene>
    <name evidence="1" type="ORF">ENS64_13285</name>
</gene>
<accession>A0A7C4LM85</accession>
<organism evidence="1">
    <name type="scientific">Schlesneria paludicola</name>
    <dbReference type="NCBI Taxonomy" id="360056"/>
    <lineage>
        <taxon>Bacteria</taxon>
        <taxon>Pseudomonadati</taxon>
        <taxon>Planctomycetota</taxon>
        <taxon>Planctomycetia</taxon>
        <taxon>Planctomycetales</taxon>
        <taxon>Planctomycetaceae</taxon>
        <taxon>Schlesneria</taxon>
    </lineage>
</organism>
<reference evidence="1" key="1">
    <citation type="journal article" date="2020" name="mSystems">
        <title>Genome- and Community-Level Interaction Insights into Carbon Utilization and Element Cycling Functions of Hydrothermarchaeota in Hydrothermal Sediment.</title>
        <authorList>
            <person name="Zhou Z."/>
            <person name="Liu Y."/>
            <person name="Xu W."/>
            <person name="Pan J."/>
            <person name="Luo Z.H."/>
            <person name="Li M."/>
        </authorList>
    </citation>
    <scope>NUCLEOTIDE SEQUENCE [LARGE SCALE GENOMIC DNA]</scope>
    <source>
        <strain evidence="1">SpSt-508</strain>
    </source>
</reference>
<sequence>MGRYLASLMAGALAVILWSAERTSAQSQRPRQSLGSLQKTHADLRAAYFARLDELLAFCRDQQLPEGVAEIEKYRIEPAATALRLAALPAQVDPEISPAVSGADREWRAQLRFERKEYAKKLYLLSRRALHSGYPAFAYELVRETAVHDSDHAKARELLGFVQLGDQWVTPYARKMLQTGHVWHPQFGWLPKSHVERYERGERNVDGRWMSAEKEAEIRRDFDRGWEIRTDHYLIKTNYSLERGVELGRALEDFYAFFHQTFAGFFNDPEQLARIFNGTAPQVNKAARPYLVNYYRSREEYIQRLEKQFPAIQKTNGIYLTNGRTAHFYYDPAGNQEATLFHEATHQLFFESHPADRPIGQTAHFWIIEGIACYMESFQRSAGETTVGDPRYIRFAGARANYLEQNYYVPLKEFAAMGMQEFQASPLLAKNYTQSAGLAQFFMQYDNGRYRDALVAHLAELYSGNPRKREFPTGLDELTGVSYADLDRQYGEFLRETQQMLQAANASP</sequence>
<name>A0A7C4LM85_9PLAN</name>
<protein>
    <recommendedName>
        <fullName evidence="2">DUF1570 domain-containing protein</fullName>
    </recommendedName>
</protein>